<feature type="domain" description="Transposase zinc-binding" evidence="2">
    <location>
        <begin position="8"/>
        <end position="97"/>
    </location>
</feature>
<dbReference type="EMBL" id="UOFV01000314">
    <property type="protein sequence ID" value="VAX02419.1"/>
    <property type="molecule type" value="Genomic_DNA"/>
</dbReference>
<dbReference type="PANTHER" id="PTHR37023:SF1">
    <property type="entry name" value="ISSOD25 TRANSPOSASE TNPA_ISSOD25"/>
    <property type="match status" value="1"/>
</dbReference>
<proteinExistence type="predicted"/>
<organism evidence="3">
    <name type="scientific">hydrothermal vent metagenome</name>
    <dbReference type="NCBI Taxonomy" id="652676"/>
    <lineage>
        <taxon>unclassified sequences</taxon>
        <taxon>metagenomes</taxon>
        <taxon>ecological metagenomes</taxon>
    </lineage>
</organism>
<dbReference type="InterPro" id="IPR007069">
    <property type="entry name" value="Transposase_32"/>
</dbReference>
<dbReference type="GO" id="GO:0004803">
    <property type="term" value="F:transposase activity"/>
    <property type="evidence" value="ECO:0007669"/>
    <property type="project" value="InterPro"/>
</dbReference>
<name>A0A3B1A9K6_9ZZZZ</name>
<evidence type="ECO:0000313" key="3">
    <source>
        <dbReference type="EMBL" id="VAX02419.1"/>
    </source>
</evidence>
<dbReference type="InterPro" id="IPR054832">
    <property type="entry name" value="transpos_IS91"/>
</dbReference>
<feature type="domain" description="Transposase IS801/IS1294" evidence="1">
    <location>
        <begin position="139"/>
        <end position="317"/>
    </location>
</feature>
<dbReference type="Pfam" id="PF14319">
    <property type="entry name" value="Zn_Tnp_IS91"/>
    <property type="match status" value="1"/>
</dbReference>
<sequence>MNAALQAVFERFMPAYLQHHRLSPDQGRICAHIRDCRTDVLGGLQWQCGHCDYQQPRYHSCRDRHCPQCQHRATRAWADKQQRAVLPVNYYHRVFTLPHALNPWMAWHRAVIYRLLFQCTWDTLRQFARDPKRLDGQAGMTAVLHTWGQNLSRHVHLHCLVPGGVLTEAGHWHAARSNYLFPVKALSRCFRGKMVSALRQAWTAGELSGVDTEEIDTVLDLLMAKDWVVYTKAWYRQADTVVSYLSRYSHKIALSDSRIKAIHGDRVSLHYKDYKRGGRHKTLSLSGEELIRRFLQHVLPKGFMRIRHFGFLANRCRETKLAQIRRVLKVPVVNEENSGGKDDSMGKMLSPCAEVTRCPRCHQRQWRVVAEIAPQRRMKRR</sequence>
<dbReference type="InterPro" id="IPR026889">
    <property type="entry name" value="Zn_Tnp"/>
</dbReference>
<protein>
    <submittedName>
        <fullName evidence="3">Mobile element protein</fullName>
    </submittedName>
</protein>
<dbReference type="NCBIfam" id="NF033538">
    <property type="entry name" value="transpos_IS91"/>
    <property type="match status" value="1"/>
</dbReference>
<gene>
    <name evidence="3" type="ORF">MNBD_GAMMA19-505</name>
</gene>
<accession>A0A3B1A9K6</accession>
<evidence type="ECO:0000259" key="2">
    <source>
        <dbReference type="Pfam" id="PF14319"/>
    </source>
</evidence>
<reference evidence="3" key="1">
    <citation type="submission" date="2018-06" db="EMBL/GenBank/DDBJ databases">
        <authorList>
            <person name="Zhirakovskaya E."/>
        </authorList>
    </citation>
    <scope>NUCLEOTIDE SEQUENCE</scope>
</reference>
<dbReference type="Pfam" id="PF04986">
    <property type="entry name" value="Y2_Tnp"/>
    <property type="match status" value="1"/>
</dbReference>
<dbReference type="GO" id="GO:0006313">
    <property type="term" value="P:DNA transposition"/>
    <property type="evidence" value="ECO:0007669"/>
    <property type="project" value="InterPro"/>
</dbReference>
<evidence type="ECO:0000259" key="1">
    <source>
        <dbReference type="Pfam" id="PF04986"/>
    </source>
</evidence>
<dbReference type="PANTHER" id="PTHR37023">
    <property type="entry name" value="TRANSPOSASE"/>
    <property type="match status" value="1"/>
</dbReference>
<dbReference type="GO" id="GO:0003677">
    <property type="term" value="F:DNA binding"/>
    <property type="evidence" value="ECO:0007669"/>
    <property type="project" value="InterPro"/>
</dbReference>
<dbReference type="AlphaFoldDB" id="A0A3B1A9K6"/>